<organism evidence="1 2">
    <name type="scientific">Candidatus Daviesbacteria bacterium RIFCSPLOWO2_01_FULL_40_24</name>
    <dbReference type="NCBI Taxonomy" id="1797787"/>
    <lineage>
        <taxon>Bacteria</taxon>
        <taxon>Candidatus Daviesiibacteriota</taxon>
    </lineage>
</organism>
<sequence length="471" mass="53688">MTREPESPERLFPTPLETFLQATKGMPLVGDNYGLDYHSALETLVKGNHWNSLNKLRTEEYFRDIRSDPNFAQKFQTVRLHTGSQLLGRIKSNRAHPSQLFNREYFIKLDVEIMRLLGLDQLEGKAGEGAKKLIAAAEAEIQKIQALRDAMEREIAVPIEKPATPEPIIPEPVKVEDQSEDQRLKEQQRREWEFMEKVLSQGDCLLSTSTRPAGVDYIFQSGKGSSGILKDWSILLSSEDSAVSVLGALWKKKQNVGIYNVLNEAIIPEVAVIRPLKKDVHGIRRVRKTEIKKGFLGRNKQVEMEVDEDFVSGQVPLTLKEAIGTDSDEEAFTLQYSAGHLQHAYIRTDIPSYRDGWGRSGNVLDFSVVMPKSLALGVEGLVRDNPTFVRDLVLWMISKKYSRQFNDQVMRTYGTPPFEAWEKYHQPRMYFVDVLANPPQDKNQGLDSFDPSKIIRFNTKTVDGYKFAVRR</sequence>
<evidence type="ECO:0000313" key="2">
    <source>
        <dbReference type="Proteomes" id="UP000178017"/>
    </source>
</evidence>
<comment type="caution">
    <text evidence="1">The sequence shown here is derived from an EMBL/GenBank/DDBJ whole genome shotgun (WGS) entry which is preliminary data.</text>
</comment>
<dbReference type="Proteomes" id="UP000178017">
    <property type="component" value="Unassembled WGS sequence"/>
</dbReference>
<protein>
    <submittedName>
        <fullName evidence="1">Uncharacterized protein</fullName>
    </submittedName>
</protein>
<reference evidence="1 2" key="1">
    <citation type="journal article" date="2016" name="Nat. Commun.">
        <title>Thousands of microbial genomes shed light on interconnected biogeochemical processes in an aquifer system.</title>
        <authorList>
            <person name="Anantharaman K."/>
            <person name="Brown C.T."/>
            <person name="Hug L.A."/>
            <person name="Sharon I."/>
            <person name="Castelle C.J."/>
            <person name="Probst A.J."/>
            <person name="Thomas B.C."/>
            <person name="Singh A."/>
            <person name="Wilkins M.J."/>
            <person name="Karaoz U."/>
            <person name="Brodie E.L."/>
            <person name="Williams K.H."/>
            <person name="Hubbard S.S."/>
            <person name="Banfield J.F."/>
        </authorList>
    </citation>
    <scope>NUCLEOTIDE SEQUENCE [LARGE SCALE GENOMIC DNA]</scope>
</reference>
<dbReference type="AlphaFoldDB" id="A0A1F5MIV8"/>
<accession>A0A1F5MIV8</accession>
<name>A0A1F5MIV8_9BACT</name>
<gene>
    <name evidence="1" type="ORF">A3B49_02560</name>
</gene>
<evidence type="ECO:0000313" key="1">
    <source>
        <dbReference type="EMBL" id="OGE65285.1"/>
    </source>
</evidence>
<proteinExistence type="predicted"/>
<dbReference type="EMBL" id="MFDO01000021">
    <property type="protein sequence ID" value="OGE65285.1"/>
    <property type="molecule type" value="Genomic_DNA"/>
</dbReference>